<dbReference type="EMBL" id="JARBJD010000020">
    <property type="protein sequence ID" value="KAK2960766.1"/>
    <property type="molecule type" value="Genomic_DNA"/>
</dbReference>
<organism evidence="1 2">
    <name type="scientific">Blattamonas nauphoetae</name>
    <dbReference type="NCBI Taxonomy" id="2049346"/>
    <lineage>
        <taxon>Eukaryota</taxon>
        <taxon>Metamonada</taxon>
        <taxon>Preaxostyla</taxon>
        <taxon>Oxymonadida</taxon>
        <taxon>Blattamonas</taxon>
    </lineage>
</organism>
<protein>
    <submittedName>
        <fullName evidence="1">Uncharacterized protein</fullName>
    </submittedName>
</protein>
<reference evidence="1 2" key="1">
    <citation type="journal article" date="2022" name="bioRxiv">
        <title>Genomics of Preaxostyla Flagellates Illuminates Evolutionary Transitions and the Path Towards Mitochondrial Loss.</title>
        <authorList>
            <person name="Novak L.V.F."/>
            <person name="Treitli S.C."/>
            <person name="Pyrih J."/>
            <person name="Halakuc P."/>
            <person name="Pipaliya S.V."/>
            <person name="Vacek V."/>
            <person name="Brzon O."/>
            <person name="Soukal P."/>
            <person name="Eme L."/>
            <person name="Dacks J.B."/>
            <person name="Karnkowska A."/>
            <person name="Elias M."/>
            <person name="Hampl V."/>
        </authorList>
    </citation>
    <scope>NUCLEOTIDE SEQUENCE [LARGE SCALE GENOMIC DNA]</scope>
    <source>
        <strain evidence="1">NAU3</strain>
        <tissue evidence="1">Gut</tissue>
    </source>
</reference>
<gene>
    <name evidence="1" type="ORF">BLNAU_4163</name>
</gene>
<keyword evidence="2" id="KW-1185">Reference proteome</keyword>
<sequence length="242" mass="27488">MGQAQSFLSYKGKLNTLLDQLEAEDPFHEAKRQAVKTKHIGEIMRTFKPETVPLTNVKFHELLFRTIVALVDVGVDAKLDDTGIDIWDEQRCLRQRVAVNVIIPSEKYITNVFLRRREVTDPKTQKLLFKLILLLNGIAVSTPELQPIIQNMGVARLMVFMILNNEKDVETDQCFEELTRELEEVKRTPSQLGSWKSWIRCLCEEGGEEVLNARHQNAPGEWGIALNLQASSMGNTAGWNVG</sequence>
<comment type="caution">
    <text evidence="1">The sequence shown here is derived from an EMBL/GenBank/DDBJ whole genome shotgun (WGS) entry which is preliminary data.</text>
</comment>
<dbReference type="Proteomes" id="UP001281761">
    <property type="component" value="Unassembled WGS sequence"/>
</dbReference>
<name>A0ABQ9YAJ6_9EUKA</name>
<evidence type="ECO:0000313" key="1">
    <source>
        <dbReference type="EMBL" id="KAK2960766.1"/>
    </source>
</evidence>
<proteinExistence type="predicted"/>
<evidence type="ECO:0000313" key="2">
    <source>
        <dbReference type="Proteomes" id="UP001281761"/>
    </source>
</evidence>
<accession>A0ABQ9YAJ6</accession>